<accession>A0A3N8RNJ5</accession>
<dbReference type="AlphaFoldDB" id="A0A3N8RNJ5"/>
<dbReference type="RefSeq" id="WP_124576564.1">
    <property type="nucleotide sequence ID" value="NZ_QTQV01000003.1"/>
</dbReference>
<dbReference type="SUPFAM" id="SSF52540">
    <property type="entry name" value="P-loop containing nucleoside triphosphate hydrolases"/>
    <property type="match status" value="1"/>
</dbReference>
<dbReference type="InterPro" id="IPR027417">
    <property type="entry name" value="P-loop_NTPase"/>
</dbReference>
<comment type="caution">
    <text evidence="2">The sequence shown here is derived from an EMBL/GenBank/DDBJ whole genome shotgun (WGS) entry which is preliminary data.</text>
</comment>
<evidence type="ECO:0000256" key="1">
    <source>
        <dbReference type="SAM" id="Coils"/>
    </source>
</evidence>
<organism evidence="2 3">
    <name type="scientific">Burkholderia contaminans</name>
    <dbReference type="NCBI Taxonomy" id="488447"/>
    <lineage>
        <taxon>Bacteria</taxon>
        <taxon>Pseudomonadati</taxon>
        <taxon>Pseudomonadota</taxon>
        <taxon>Betaproteobacteria</taxon>
        <taxon>Burkholderiales</taxon>
        <taxon>Burkholderiaceae</taxon>
        <taxon>Burkholderia</taxon>
        <taxon>Burkholderia cepacia complex</taxon>
    </lineage>
</organism>
<feature type="coiled-coil region" evidence="1">
    <location>
        <begin position="441"/>
        <end position="514"/>
    </location>
</feature>
<gene>
    <name evidence="2" type="ORF">DF051_06680</name>
</gene>
<evidence type="ECO:0000313" key="2">
    <source>
        <dbReference type="EMBL" id="RQT19923.1"/>
    </source>
</evidence>
<protein>
    <submittedName>
        <fullName evidence="2">Uncharacterized protein</fullName>
    </submittedName>
</protein>
<proteinExistence type="predicted"/>
<evidence type="ECO:0000313" key="3">
    <source>
        <dbReference type="Proteomes" id="UP000277921"/>
    </source>
</evidence>
<dbReference type="EMBL" id="QTQV01000003">
    <property type="protein sequence ID" value="RQT19923.1"/>
    <property type="molecule type" value="Genomic_DNA"/>
</dbReference>
<keyword evidence="1" id="KW-0175">Coiled coil</keyword>
<dbReference type="Gene3D" id="3.40.50.300">
    <property type="entry name" value="P-loop containing nucleotide triphosphate hydrolases"/>
    <property type="match status" value="1"/>
</dbReference>
<reference evidence="2 3" key="1">
    <citation type="submission" date="2018-08" db="EMBL/GenBank/DDBJ databases">
        <title>Comparative analysis of Burkholderia isolates from Puerto Rico.</title>
        <authorList>
            <person name="Hall C."/>
            <person name="Sahl J."/>
            <person name="Wagner D."/>
        </authorList>
    </citation>
    <scope>NUCLEOTIDE SEQUENCE [LARGE SCALE GENOMIC DNA]</scope>
    <source>
        <strain evidence="2 3">Bp9025</strain>
    </source>
</reference>
<sequence>MAKFENAPLPIFIHSLYRSGSTYLFNVFRRSHSGYFCYQEPEHEFLIHLNSTPDRLLEIDKDTSARLRHPDLDKPYFWEFHQVHRHLAGLFKKSFSFDDYFCRPDESLSMDQHAYFGALIKHAQGQAVLQFCRSAGRAAALRNSFEGLHLHLWREPRNQWWSFKVNNSFDPATQMIYNAKHLPPVLINVRAQCGITTFHAETTEEEFTHFRSKPLNTKANYLSFYALWLYAFIETEKCADIDISIDRLSNDPEYRDLITTSLASFGATGLDFSDASAPITTFLPREQVFYENIEAIVEGIFLQHGYSHQSLRKIADTRQSLNKIFVHTIHTSNEAASRARTAALDTHDRFAEAAAHAAMEMANATSTRAELLTLSTELAAIKETFNARNALIEVLENDKRDLTEHLRFAQSELSSARLRNEQQHTDHERLALRLEHSQIDLNKTSEMLADTQRMVRELQTEVQRLKRHNIRLTEQLNGDCTRFTSLLDMQQKEIDQIRCDKRLLNEQLSELILRVPLVTQPASPSGTAIQTSDD</sequence>
<dbReference type="Proteomes" id="UP000277921">
    <property type="component" value="Unassembled WGS sequence"/>
</dbReference>
<name>A0A3N8RNJ5_9BURK</name>